<feature type="domain" description="Histidine kinase" evidence="5">
    <location>
        <begin position="229"/>
        <end position="423"/>
    </location>
</feature>
<dbReference type="InterPro" id="IPR036890">
    <property type="entry name" value="HATPase_C_sf"/>
</dbReference>
<evidence type="ECO:0000313" key="7">
    <source>
        <dbReference type="Proteomes" id="UP000305423"/>
    </source>
</evidence>
<comment type="catalytic activity">
    <reaction evidence="1">
        <text>ATP + protein L-histidine = ADP + protein N-phospho-L-histidine.</text>
        <dbReference type="EC" id="2.7.13.3"/>
    </reaction>
</comment>
<dbReference type="AlphaFoldDB" id="A0AAQ2ISE4"/>
<dbReference type="EMBL" id="PNEL01000016">
    <property type="protein sequence ID" value="TMN79226.1"/>
    <property type="molecule type" value="Genomic_DNA"/>
</dbReference>
<feature type="transmembrane region" description="Helical" evidence="4">
    <location>
        <begin position="12"/>
        <end position="33"/>
    </location>
</feature>
<dbReference type="SMART" id="SM00387">
    <property type="entry name" value="HATPase_c"/>
    <property type="match status" value="1"/>
</dbReference>
<dbReference type="RefSeq" id="WP_045963274.1">
    <property type="nucleotide sequence ID" value="NZ_JXXW01000019.1"/>
</dbReference>
<proteinExistence type="predicted"/>
<protein>
    <recommendedName>
        <fullName evidence="2">histidine kinase</fullName>
        <ecNumber evidence="2">2.7.13.3</ecNumber>
    </recommendedName>
</protein>
<keyword evidence="3" id="KW-0597">Phosphoprotein</keyword>
<keyword evidence="6" id="KW-0418">Kinase</keyword>
<dbReference type="InterPro" id="IPR003594">
    <property type="entry name" value="HATPase_dom"/>
</dbReference>
<dbReference type="PANTHER" id="PTHR43065">
    <property type="entry name" value="SENSOR HISTIDINE KINASE"/>
    <property type="match status" value="1"/>
</dbReference>
<gene>
    <name evidence="6" type="ORF">CWB74_06220</name>
</gene>
<dbReference type="Gene3D" id="1.10.287.130">
    <property type="match status" value="1"/>
</dbReference>
<dbReference type="SUPFAM" id="SSF47384">
    <property type="entry name" value="Homodimeric domain of signal transducing histidine kinase"/>
    <property type="match status" value="1"/>
</dbReference>
<sequence length="424" mass="48139">MVIFKNKTLEGYITFWLSLATLLFLSVLSLLLLELNLSNGMVLLSTTVVALLSFVSIARFRAQVTSSFNRSLLHIDALRLEDYKQYAKPRFPLGVVGKFHQQLREFSEDLAKKKQRYDQHAFLVYRLIDQLDTPVLVFDHKNQLTYANGAFGYLYKDKSWQRYRYASPKRLGLIEGSGGWQLEQNNQQWQISQSTFIDANVAHKLLVFTNIEAAIRNSQTDAWKQIISVIGHEIRNSLTPVCSIAENLAERASSERDSEALALISDRCLHLQDFINRYASLSKQINLHYQSMSAQLMADRLLRLFPEVDITPIVVTKWIWADQSLLEQVLINIIKNAHEANANQVSVEFVKKGDKTIIRVVDNGHGFANIGNLFVPLFTTKQDGQGIGLSFCRNVIEQHQGSIDLANNEEKGVTITISLPLKPT</sequence>
<dbReference type="EC" id="2.7.13.3" evidence="2"/>
<dbReference type="SUPFAM" id="SSF55874">
    <property type="entry name" value="ATPase domain of HSP90 chaperone/DNA topoisomerase II/histidine kinase"/>
    <property type="match status" value="1"/>
</dbReference>
<name>A0AAQ2ISE4_PSEO7</name>
<keyword evidence="4" id="KW-0812">Transmembrane</keyword>
<dbReference type="InterPro" id="IPR003661">
    <property type="entry name" value="HisK_dim/P_dom"/>
</dbReference>
<dbReference type="PROSITE" id="PS50109">
    <property type="entry name" value="HIS_KIN"/>
    <property type="match status" value="1"/>
</dbReference>
<dbReference type="InterPro" id="IPR004358">
    <property type="entry name" value="Sig_transdc_His_kin-like_C"/>
</dbReference>
<reference evidence="7" key="2">
    <citation type="submission" date="2019-06" db="EMBL/GenBank/DDBJ databases">
        <title>Co-occurence of chitin degradation, pigmentation and bioactivity in marine Pseudoalteromonas.</title>
        <authorList>
            <person name="Sonnenschein E.C."/>
            <person name="Bech P.K."/>
        </authorList>
    </citation>
    <scope>NUCLEOTIDE SEQUENCE [LARGE SCALE GENOMIC DNA]</scope>
    <source>
        <strain evidence="7">S1607</strain>
    </source>
</reference>
<evidence type="ECO:0000256" key="1">
    <source>
        <dbReference type="ARBA" id="ARBA00000085"/>
    </source>
</evidence>
<evidence type="ECO:0000256" key="3">
    <source>
        <dbReference type="ARBA" id="ARBA00022553"/>
    </source>
</evidence>
<evidence type="ECO:0000259" key="5">
    <source>
        <dbReference type="PROSITE" id="PS50109"/>
    </source>
</evidence>
<dbReference type="InterPro" id="IPR036097">
    <property type="entry name" value="HisK_dim/P_sf"/>
</dbReference>
<dbReference type="Proteomes" id="UP000305423">
    <property type="component" value="Unassembled WGS sequence"/>
</dbReference>
<evidence type="ECO:0000256" key="4">
    <source>
        <dbReference type="SAM" id="Phobius"/>
    </source>
</evidence>
<keyword evidence="4" id="KW-0472">Membrane</keyword>
<comment type="caution">
    <text evidence="6">The sequence shown here is derived from an EMBL/GenBank/DDBJ whole genome shotgun (WGS) entry which is preliminary data.</text>
</comment>
<accession>A0AAQ2ISE4</accession>
<reference evidence="6 7" key="1">
    <citation type="submission" date="2017-12" db="EMBL/GenBank/DDBJ databases">
        <authorList>
            <person name="Paulsen S."/>
            <person name="Gram L.K."/>
        </authorList>
    </citation>
    <scope>NUCLEOTIDE SEQUENCE [LARGE SCALE GENOMIC DNA]</scope>
    <source>
        <strain evidence="6 7">S1607</strain>
    </source>
</reference>
<dbReference type="InterPro" id="IPR005467">
    <property type="entry name" value="His_kinase_dom"/>
</dbReference>
<dbReference type="PRINTS" id="PR00344">
    <property type="entry name" value="BCTRLSENSOR"/>
</dbReference>
<dbReference type="Gene3D" id="3.30.565.10">
    <property type="entry name" value="Histidine kinase-like ATPase, C-terminal domain"/>
    <property type="match status" value="1"/>
</dbReference>
<organism evidence="6 7">
    <name type="scientific">Pseudoalteromonas piscicida</name>
    <dbReference type="NCBI Taxonomy" id="43662"/>
    <lineage>
        <taxon>Bacteria</taxon>
        <taxon>Pseudomonadati</taxon>
        <taxon>Pseudomonadota</taxon>
        <taxon>Gammaproteobacteria</taxon>
        <taxon>Alteromonadales</taxon>
        <taxon>Pseudoalteromonadaceae</taxon>
        <taxon>Pseudoalteromonas</taxon>
    </lineage>
</organism>
<evidence type="ECO:0000313" key="6">
    <source>
        <dbReference type="EMBL" id="TMN79226.1"/>
    </source>
</evidence>
<keyword evidence="4" id="KW-1133">Transmembrane helix</keyword>
<keyword evidence="6" id="KW-0808">Transferase</keyword>
<evidence type="ECO:0000256" key="2">
    <source>
        <dbReference type="ARBA" id="ARBA00012438"/>
    </source>
</evidence>
<dbReference type="GO" id="GO:0000155">
    <property type="term" value="F:phosphorelay sensor kinase activity"/>
    <property type="evidence" value="ECO:0007669"/>
    <property type="project" value="InterPro"/>
</dbReference>
<dbReference type="PANTHER" id="PTHR43065:SF51">
    <property type="entry name" value="HISTIDINE KINASE"/>
    <property type="match status" value="1"/>
</dbReference>
<feature type="transmembrane region" description="Helical" evidence="4">
    <location>
        <begin position="39"/>
        <end position="60"/>
    </location>
</feature>
<dbReference type="Pfam" id="PF02518">
    <property type="entry name" value="HATPase_c"/>
    <property type="match status" value="1"/>
</dbReference>
<dbReference type="CDD" id="cd00082">
    <property type="entry name" value="HisKA"/>
    <property type="match status" value="1"/>
</dbReference>